<dbReference type="PANTHER" id="PTHR34220:SF7">
    <property type="entry name" value="SENSOR HISTIDINE KINASE YPDA"/>
    <property type="match status" value="1"/>
</dbReference>
<feature type="transmembrane region" description="Helical" evidence="1">
    <location>
        <begin position="6"/>
        <end position="28"/>
    </location>
</feature>
<comment type="caution">
    <text evidence="3">The sequence shown here is derived from an EMBL/GenBank/DDBJ whole genome shotgun (WGS) entry which is preliminary data.</text>
</comment>
<dbReference type="Pfam" id="PF06580">
    <property type="entry name" value="His_kinase"/>
    <property type="match status" value="1"/>
</dbReference>
<protein>
    <submittedName>
        <fullName evidence="3">Histidine kinase</fullName>
    </submittedName>
</protein>
<feature type="transmembrane region" description="Helical" evidence="1">
    <location>
        <begin position="176"/>
        <end position="195"/>
    </location>
</feature>
<dbReference type="PANTHER" id="PTHR34220">
    <property type="entry name" value="SENSOR HISTIDINE KINASE YPDA"/>
    <property type="match status" value="1"/>
</dbReference>
<evidence type="ECO:0000313" key="3">
    <source>
        <dbReference type="EMBL" id="HJC24432.1"/>
    </source>
</evidence>
<keyword evidence="3" id="KW-0418">Kinase</keyword>
<dbReference type="AlphaFoldDB" id="A0A9D2NHH1"/>
<feature type="transmembrane region" description="Helical" evidence="1">
    <location>
        <begin position="40"/>
        <end position="59"/>
    </location>
</feature>
<evidence type="ECO:0000313" key="4">
    <source>
        <dbReference type="Proteomes" id="UP000823891"/>
    </source>
</evidence>
<accession>A0A9D2NHH1</accession>
<sequence>MEQMITANIALDIFSIVLSLIPVVYLLSCQRYRQPMNRHFLGICVSNIFMILGDIPDWLFQEAPSAPEKAILNASSILFYTASAFVLYFFARYIYDYLEISGRARKLLLTAIRVLWSIQVFFAAISPFTGAFFYVTDDGYQRGRLFIISQLVPLSCYLLFSALVIVYRRRLTRREAVFFLLYIFVPLGGGAAQMFLRGIAVVNIGVSLALLFILVNIQFEYEIDLQRKEQELAERHIDIMLSQIQPHFLYNALGTIAYLCRHDPLKAEKATEEFARFLRGNMDSLKKRDPVPFEKELNHVRNYLYLEQQRFQERLRVEYDIGTKDFYIPPLSLQPLVENAVRHGILHRKEGGTVIIRTVEDGEDAVVTIADDGIGMEKARDAPNLGTHTGIAIENVRSRLRIMVGGSMEIQSSDEGTVITLRIPLMGGI</sequence>
<evidence type="ECO:0000259" key="2">
    <source>
        <dbReference type="SMART" id="SM00387"/>
    </source>
</evidence>
<dbReference type="InterPro" id="IPR050640">
    <property type="entry name" value="Bact_2-comp_sensor_kinase"/>
</dbReference>
<feature type="transmembrane region" description="Helical" evidence="1">
    <location>
        <begin position="201"/>
        <end position="219"/>
    </location>
</feature>
<feature type="domain" description="Histidine kinase/HSP90-like ATPase" evidence="2">
    <location>
        <begin position="328"/>
        <end position="427"/>
    </location>
</feature>
<dbReference type="InterPro" id="IPR036890">
    <property type="entry name" value="HATPase_C_sf"/>
</dbReference>
<feature type="transmembrane region" description="Helical" evidence="1">
    <location>
        <begin position="107"/>
        <end position="135"/>
    </location>
</feature>
<dbReference type="GO" id="GO:0016020">
    <property type="term" value="C:membrane"/>
    <property type="evidence" value="ECO:0007669"/>
    <property type="project" value="InterPro"/>
</dbReference>
<keyword evidence="3" id="KW-0808">Transferase</keyword>
<keyword evidence="1" id="KW-0472">Membrane</keyword>
<feature type="transmembrane region" description="Helical" evidence="1">
    <location>
        <begin position="71"/>
        <end position="95"/>
    </location>
</feature>
<dbReference type="Proteomes" id="UP000823891">
    <property type="component" value="Unassembled WGS sequence"/>
</dbReference>
<evidence type="ECO:0000256" key="1">
    <source>
        <dbReference type="SAM" id="Phobius"/>
    </source>
</evidence>
<dbReference type="InterPro" id="IPR010559">
    <property type="entry name" value="Sig_transdc_His_kin_internal"/>
</dbReference>
<dbReference type="SMART" id="SM00387">
    <property type="entry name" value="HATPase_c"/>
    <property type="match status" value="1"/>
</dbReference>
<keyword evidence="1" id="KW-1133">Transmembrane helix</keyword>
<name>A0A9D2NHH1_9FIRM</name>
<dbReference type="Pfam" id="PF02518">
    <property type="entry name" value="HATPase_c"/>
    <property type="match status" value="1"/>
</dbReference>
<reference evidence="3" key="2">
    <citation type="submission" date="2021-04" db="EMBL/GenBank/DDBJ databases">
        <authorList>
            <person name="Gilroy R."/>
        </authorList>
    </citation>
    <scope>NUCLEOTIDE SEQUENCE</scope>
    <source>
        <strain evidence="3">USAMLcec2-132</strain>
    </source>
</reference>
<keyword evidence="1" id="KW-0812">Transmembrane</keyword>
<feature type="transmembrane region" description="Helical" evidence="1">
    <location>
        <begin position="147"/>
        <end position="167"/>
    </location>
</feature>
<organism evidence="3 4">
    <name type="scientific">Candidatus Eisenbergiella merdavium</name>
    <dbReference type="NCBI Taxonomy" id="2838551"/>
    <lineage>
        <taxon>Bacteria</taxon>
        <taxon>Bacillati</taxon>
        <taxon>Bacillota</taxon>
        <taxon>Clostridia</taxon>
        <taxon>Lachnospirales</taxon>
        <taxon>Lachnospiraceae</taxon>
        <taxon>Eisenbergiella</taxon>
    </lineage>
</organism>
<dbReference type="SUPFAM" id="SSF55874">
    <property type="entry name" value="ATPase domain of HSP90 chaperone/DNA topoisomerase II/histidine kinase"/>
    <property type="match status" value="1"/>
</dbReference>
<dbReference type="InterPro" id="IPR003594">
    <property type="entry name" value="HATPase_dom"/>
</dbReference>
<gene>
    <name evidence="3" type="ORF">H9761_12095</name>
</gene>
<dbReference type="Gene3D" id="3.30.565.10">
    <property type="entry name" value="Histidine kinase-like ATPase, C-terminal domain"/>
    <property type="match status" value="1"/>
</dbReference>
<dbReference type="EMBL" id="DWWS01000044">
    <property type="protein sequence ID" value="HJC24432.1"/>
    <property type="molecule type" value="Genomic_DNA"/>
</dbReference>
<reference evidence="3" key="1">
    <citation type="journal article" date="2021" name="PeerJ">
        <title>Extensive microbial diversity within the chicken gut microbiome revealed by metagenomics and culture.</title>
        <authorList>
            <person name="Gilroy R."/>
            <person name="Ravi A."/>
            <person name="Getino M."/>
            <person name="Pursley I."/>
            <person name="Horton D.L."/>
            <person name="Alikhan N.F."/>
            <person name="Baker D."/>
            <person name="Gharbi K."/>
            <person name="Hall N."/>
            <person name="Watson M."/>
            <person name="Adriaenssens E.M."/>
            <person name="Foster-Nyarko E."/>
            <person name="Jarju S."/>
            <person name="Secka A."/>
            <person name="Antonio M."/>
            <person name="Oren A."/>
            <person name="Chaudhuri R.R."/>
            <person name="La Ragione R."/>
            <person name="Hildebrand F."/>
            <person name="Pallen M.J."/>
        </authorList>
    </citation>
    <scope>NUCLEOTIDE SEQUENCE</scope>
    <source>
        <strain evidence="3">USAMLcec2-132</strain>
    </source>
</reference>
<dbReference type="GO" id="GO:0000155">
    <property type="term" value="F:phosphorelay sensor kinase activity"/>
    <property type="evidence" value="ECO:0007669"/>
    <property type="project" value="InterPro"/>
</dbReference>
<proteinExistence type="predicted"/>